<name>A0A9D2JSI5_9FIRM</name>
<comment type="caution">
    <text evidence="1">The sequence shown here is derived from an EMBL/GenBank/DDBJ whole genome shotgun (WGS) entry which is preliminary data.</text>
</comment>
<dbReference type="InterPro" id="IPR036412">
    <property type="entry name" value="HAD-like_sf"/>
</dbReference>
<proteinExistence type="predicted"/>
<sequence>MEYKFLVLDIDGTVTNSQKEITPKTREAIIRLQERGVPVAIASGRPPKGVYKVADCLCFQEFGSYILPFNGARILNYKTKECVFEKTLPLSLPARLWRDAVENRLGIITYRDEVIYSGTEPDEYMAIESRINDMPIEYREDFGSFINYPVNKCLMTGRGEDLEALEPMLAQKYIHEAQVFRSEPYFLEITPKNVDKAYSLKHLLSILGIRREELVCCGDGFNDVSMIQFAGLGVAMANAQEKVKERADYITERNNDQDGIAEVIEKFFGVSV</sequence>
<dbReference type="PROSITE" id="PS01229">
    <property type="entry name" value="COF_2"/>
    <property type="match status" value="1"/>
</dbReference>
<dbReference type="Pfam" id="PF08282">
    <property type="entry name" value="Hydrolase_3"/>
    <property type="match status" value="1"/>
</dbReference>
<gene>
    <name evidence="1" type="ORF">H9809_08870</name>
</gene>
<reference evidence="1" key="1">
    <citation type="journal article" date="2021" name="PeerJ">
        <title>Extensive microbial diversity within the chicken gut microbiome revealed by metagenomics and culture.</title>
        <authorList>
            <person name="Gilroy R."/>
            <person name="Ravi A."/>
            <person name="Getino M."/>
            <person name="Pursley I."/>
            <person name="Horton D.L."/>
            <person name="Alikhan N.F."/>
            <person name="Baker D."/>
            <person name="Gharbi K."/>
            <person name="Hall N."/>
            <person name="Watson M."/>
            <person name="Adriaenssens E.M."/>
            <person name="Foster-Nyarko E."/>
            <person name="Jarju S."/>
            <person name="Secka A."/>
            <person name="Antonio M."/>
            <person name="Oren A."/>
            <person name="Chaudhuri R.R."/>
            <person name="La Ragione R."/>
            <person name="Hildebrand F."/>
            <person name="Pallen M.J."/>
        </authorList>
    </citation>
    <scope>NUCLEOTIDE SEQUENCE</scope>
    <source>
        <strain evidence="1">1068</strain>
    </source>
</reference>
<evidence type="ECO:0000313" key="2">
    <source>
        <dbReference type="Proteomes" id="UP000824056"/>
    </source>
</evidence>
<dbReference type="CDD" id="cd07516">
    <property type="entry name" value="HAD_Pase"/>
    <property type="match status" value="1"/>
</dbReference>
<dbReference type="NCBIfam" id="TIGR00099">
    <property type="entry name" value="Cof-subfamily"/>
    <property type="match status" value="1"/>
</dbReference>
<dbReference type="EMBL" id="DXBG01000205">
    <property type="protein sequence ID" value="HIZ65990.1"/>
    <property type="molecule type" value="Genomic_DNA"/>
</dbReference>
<dbReference type="GO" id="GO:0000287">
    <property type="term" value="F:magnesium ion binding"/>
    <property type="evidence" value="ECO:0007669"/>
    <property type="project" value="TreeGrafter"/>
</dbReference>
<evidence type="ECO:0000313" key="1">
    <source>
        <dbReference type="EMBL" id="HIZ65990.1"/>
    </source>
</evidence>
<dbReference type="PANTHER" id="PTHR10000:SF8">
    <property type="entry name" value="HAD SUPERFAMILY HYDROLASE-LIKE, TYPE 3"/>
    <property type="match status" value="1"/>
</dbReference>
<dbReference type="SFLD" id="SFLDG01144">
    <property type="entry name" value="C2.B.4:_PGP_Like"/>
    <property type="match status" value="1"/>
</dbReference>
<dbReference type="PANTHER" id="PTHR10000">
    <property type="entry name" value="PHOSPHOSERINE PHOSPHATASE"/>
    <property type="match status" value="1"/>
</dbReference>
<dbReference type="InterPro" id="IPR000150">
    <property type="entry name" value="Cof"/>
</dbReference>
<dbReference type="NCBIfam" id="TIGR01484">
    <property type="entry name" value="HAD-SF-IIB"/>
    <property type="match status" value="1"/>
</dbReference>
<dbReference type="InterPro" id="IPR023214">
    <property type="entry name" value="HAD_sf"/>
</dbReference>
<dbReference type="GO" id="GO:0016791">
    <property type="term" value="F:phosphatase activity"/>
    <property type="evidence" value="ECO:0007669"/>
    <property type="project" value="TreeGrafter"/>
</dbReference>
<organism evidence="1 2">
    <name type="scientific">Candidatus Blautia pullicola</name>
    <dbReference type="NCBI Taxonomy" id="2838498"/>
    <lineage>
        <taxon>Bacteria</taxon>
        <taxon>Bacillati</taxon>
        <taxon>Bacillota</taxon>
        <taxon>Clostridia</taxon>
        <taxon>Lachnospirales</taxon>
        <taxon>Lachnospiraceae</taxon>
        <taxon>Blautia</taxon>
    </lineage>
</organism>
<dbReference type="SUPFAM" id="SSF56784">
    <property type="entry name" value="HAD-like"/>
    <property type="match status" value="1"/>
</dbReference>
<dbReference type="Gene3D" id="3.40.50.1000">
    <property type="entry name" value="HAD superfamily/HAD-like"/>
    <property type="match status" value="1"/>
</dbReference>
<dbReference type="Proteomes" id="UP000824056">
    <property type="component" value="Unassembled WGS sequence"/>
</dbReference>
<reference evidence="1" key="2">
    <citation type="submission" date="2021-04" db="EMBL/GenBank/DDBJ databases">
        <authorList>
            <person name="Gilroy R."/>
        </authorList>
    </citation>
    <scope>NUCLEOTIDE SEQUENCE</scope>
    <source>
        <strain evidence="1">1068</strain>
    </source>
</reference>
<accession>A0A9D2JSI5</accession>
<dbReference type="GO" id="GO:0005829">
    <property type="term" value="C:cytosol"/>
    <property type="evidence" value="ECO:0007669"/>
    <property type="project" value="TreeGrafter"/>
</dbReference>
<keyword evidence="1" id="KW-0378">Hydrolase</keyword>
<protein>
    <submittedName>
        <fullName evidence="1">Cof-type HAD-IIB family hydrolase</fullName>
    </submittedName>
</protein>
<dbReference type="Gene3D" id="3.30.1240.10">
    <property type="match status" value="1"/>
</dbReference>
<dbReference type="InterPro" id="IPR006379">
    <property type="entry name" value="HAD-SF_hydro_IIB"/>
</dbReference>
<dbReference type="AlphaFoldDB" id="A0A9D2JSI5"/>
<dbReference type="SFLD" id="SFLDG01140">
    <property type="entry name" value="C2.B:_Phosphomannomutase_and_P"/>
    <property type="match status" value="1"/>
</dbReference>
<dbReference type="SFLD" id="SFLDS00003">
    <property type="entry name" value="Haloacid_Dehalogenase"/>
    <property type="match status" value="1"/>
</dbReference>